<organism evidence="2 3">
    <name type="scientific">Phascolarctos cinereus</name>
    <name type="common">Koala</name>
    <dbReference type="NCBI Taxonomy" id="38626"/>
    <lineage>
        <taxon>Eukaryota</taxon>
        <taxon>Metazoa</taxon>
        <taxon>Chordata</taxon>
        <taxon>Craniata</taxon>
        <taxon>Vertebrata</taxon>
        <taxon>Euteleostomi</taxon>
        <taxon>Mammalia</taxon>
        <taxon>Metatheria</taxon>
        <taxon>Diprotodontia</taxon>
        <taxon>Phascolarctidae</taxon>
        <taxon>Phascolarctos</taxon>
    </lineage>
</organism>
<feature type="compositionally biased region" description="Low complexity" evidence="1">
    <location>
        <begin position="15"/>
        <end position="32"/>
    </location>
</feature>
<keyword evidence="2" id="KW-1185">Reference proteome</keyword>
<evidence type="ECO:0000313" key="3">
    <source>
        <dbReference type="RefSeq" id="XP_020862115.1"/>
    </source>
</evidence>
<evidence type="ECO:0000313" key="2">
    <source>
        <dbReference type="Proteomes" id="UP000515140"/>
    </source>
</evidence>
<gene>
    <name evidence="3" type="primary">SOCS2</name>
</gene>
<name>A0A6P5LUA6_PHACI</name>
<protein>
    <submittedName>
        <fullName evidence="3">Suppressor of cytokine signaling 2 isoform X2</fullName>
    </submittedName>
</protein>
<dbReference type="GeneID" id="110221772"/>
<dbReference type="AlphaFoldDB" id="A0A6P5LUA6"/>
<reference evidence="3" key="1">
    <citation type="submission" date="2025-08" db="UniProtKB">
        <authorList>
            <consortium name="RefSeq"/>
        </authorList>
    </citation>
    <scope>IDENTIFICATION</scope>
    <source>
        <tissue evidence="3">Spleen</tissue>
    </source>
</reference>
<proteinExistence type="predicted"/>
<dbReference type="CTD" id="8835"/>
<evidence type="ECO:0000256" key="1">
    <source>
        <dbReference type="SAM" id="MobiDB-lite"/>
    </source>
</evidence>
<dbReference type="RefSeq" id="XP_020862115.1">
    <property type="nucleotide sequence ID" value="XM_021006456.1"/>
</dbReference>
<feature type="region of interest" description="Disordered" evidence="1">
    <location>
        <begin position="1"/>
        <end position="108"/>
    </location>
</feature>
<accession>A0A6P5LUA6</accession>
<dbReference type="Proteomes" id="UP000515140">
    <property type="component" value="Unplaced"/>
</dbReference>
<sequence length="108" mass="11007">MAGGGGAGVPPSTPGRRAGQLRGARAGAAAAAVCSGASLKLQTGLRPRDADSWKVPGKRPLPPPRRIEGDGTLGDFAILVPRTGEEEQPGSPSLSPTPPAWFSPREVF</sequence>